<keyword evidence="10" id="KW-1185">Reference proteome</keyword>
<evidence type="ECO:0000256" key="7">
    <source>
        <dbReference type="SAM" id="Phobius"/>
    </source>
</evidence>
<comment type="pathway">
    <text evidence="1">Lipid metabolism.</text>
</comment>
<feature type="transmembrane region" description="Helical" evidence="7">
    <location>
        <begin position="105"/>
        <end position="126"/>
    </location>
</feature>
<feature type="domain" description="Phospholipid/glycerol acyltransferase" evidence="8">
    <location>
        <begin position="75"/>
        <end position="190"/>
    </location>
</feature>
<dbReference type="EMBL" id="JALJOV010000065">
    <property type="protein sequence ID" value="KAK9867765.1"/>
    <property type="molecule type" value="Genomic_DNA"/>
</dbReference>
<sequence>MPGILSKFLDLPAFVVGFSFLYWSLPLSLLTGQFSCWKFEGKVNYPYDWAKGLCNLFRVKLLLLPGPQKFRGAPCMFLANHRCWADFFIDVALSEGNAQMLSRMAVYYVFPMFMISVRAAKGVILFKRGRQHDKEAFNQMVDRKMARSPLEGLIIYPEGHRSTKQDSLPLKRGMLHYAYSRKLPMQIIMSSNKEAVLSEKQASAHFGQSVLVGFSDVIQTKDFATFEDMLKALQQAWDTQWLRVYSARPEDAVSSVPDRIDIIDYSRQDRLNQLGATVIEGTCFLLAAFLTWRGAAAVLRASGDYWSWLLLGVVVWCSISFVRACQIVRPCAPSQQLRAAQQNLGGSSEGRRMSAAAERKTLADGPR</sequence>
<evidence type="ECO:0000256" key="4">
    <source>
        <dbReference type="ARBA" id="ARBA00023098"/>
    </source>
</evidence>
<feature type="compositionally biased region" description="Basic and acidic residues" evidence="6">
    <location>
        <begin position="349"/>
        <end position="367"/>
    </location>
</feature>
<dbReference type="SMART" id="SM00563">
    <property type="entry name" value="PlsC"/>
    <property type="match status" value="1"/>
</dbReference>
<dbReference type="PANTHER" id="PTHR10434">
    <property type="entry name" value="1-ACYL-SN-GLYCEROL-3-PHOSPHATE ACYLTRANSFERASE"/>
    <property type="match status" value="1"/>
</dbReference>
<feature type="transmembrane region" description="Helical" evidence="7">
    <location>
        <begin position="7"/>
        <end position="25"/>
    </location>
</feature>
<dbReference type="PANTHER" id="PTHR10434:SF64">
    <property type="entry name" value="1-ACYL-SN-GLYCEROL-3-PHOSPHATE ACYLTRANSFERASE-RELATED"/>
    <property type="match status" value="1"/>
</dbReference>
<feature type="transmembrane region" description="Helical" evidence="7">
    <location>
        <begin position="274"/>
        <end position="293"/>
    </location>
</feature>
<comment type="caution">
    <text evidence="9">The sequence shown here is derived from an EMBL/GenBank/DDBJ whole genome shotgun (WGS) entry which is preliminary data.</text>
</comment>
<protein>
    <recommendedName>
        <fullName evidence="8">Phospholipid/glycerol acyltransferase domain-containing protein</fullName>
    </recommendedName>
</protein>
<evidence type="ECO:0000256" key="3">
    <source>
        <dbReference type="ARBA" id="ARBA00022679"/>
    </source>
</evidence>
<name>A0AAW1TFZ3_9CHLO</name>
<evidence type="ECO:0000259" key="8">
    <source>
        <dbReference type="SMART" id="SM00563"/>
    </source>
</evidence>
<accession>A0AAW1TFZ3</accession>
<gene>
    <name evidence="9" type="ORF">WJX84_000168</name>
</gene>
<organism evidence="9 10">
    <name type="scientific">Apatococcus fuscideae</name>
    <dbReference type="NCBI Taxonomy" id="2026836"/>
    <lineage>
        <taxon>Eukaryota</taxon>
        <taxon>Viridiplantae</taxon>
        <taxon>Chlorophyta</taxon>
        <taxon>core chlorophytes</taxon>
        <taxon>Trebouxiophyceae</taxon>
        <taxon>Chlorellales</taxon>
        <taxon>Chlorellaceae</taxon>
        <taxon>Apatococcus</taxon>
    </lineage>
</organism>
<dbReference type="AlphaFoldDB" id="A0AAW1TFZ3"/>
<keyword evidence="2" id="KW-0444">Lipid biosynthesis</keyword>
<feature type="region of interest" description="Disordered" evidence="6">
    <location>
        <begin position="343"/>
        <end position="367"/>
    </location>
</feature>
<dbReference type="InterPro" id="IPR002123">
    <property type="entry name" value="Plipid/glycerol_acylTrfase"/>
</dbReference>
<keyword evidence="4" id="KW-0443">Lipid metabolism</keyword>
<dbReference type="GO" id="GO:0006654">
    <property type="term" value="P:phosphatidic acid biosynthetic process"/>
    <property type="evidence" value="ECO:0007669"/>
    <property type="project" value="TreeGrafter"/>
</dbReference>
<evidence type="ECO:0000256" key="5">
    <source>
        <dbReference type="ARBA" id="ARBA00023315"/>
    </source>
</evidence>
<dbReference type="SUPFAM" id="SSF69593">
    <property type="entry name" value="Glycerol-3-phosphate (1)-acyltransferase"/>
    <property type="match status" value="1"/>
</dbReference>
<evidence type="ECO:0000256" key="1">
    <source>
        <dbReference type="ARBA" id="ARBA00005189"/>
    </source>
</evidence>
<evidence type="ECO:0000313" key="10">
    <source>
        <dbReference type="Proteomes" id="UP001485043"/>
    </source>
</evidence>
<evidence type="ECO:0000256" key="2">
    <source>
        <dbReference type="ARBA" id="ARBA00022516"/>
    </source>
</evidence>
<keyword evidence="7" id="KW-0472">Membrane</keyword>
<keyword evidence="3" id="KW-0808">Transferase</keyword>
<dbReference type="GO" id="GO:0003841">
    <property type="term" value="F:1-acylglycerol-3-phosphate O-acyltransferase activity"/>
    <property type="evidence" value="ECO:0007669"/>
    <property type="project" value="TreeGrafter"/>
</dbReference>
<dbReference type="Pfam" id="PF01553">
    <property type="entry name" value="Acyltransferase"/>
    <property type="match status" value="1"/>
</dbReference>
<keyword evidence="5" id="KW-0012">Acyltransferase</keyword>
<keyword evidence="7" id="KW-1133">Transmembrane helix</keyword>
<dbReference type="Proteomes" id="UP001485043">
    <property type="component" value="Unassembled WGS sequence"/>
</dbReference>
<evidence type="ECO:0000313" key="9">
    <source>
        <dbReference type="EMBL" id="KAK9867765.1"/>
    </source>
</evidence>
<feature type="transmembrane region" description="Helical" evidence="7">
    <location>
        <begin position="305"/>
        <end position="325"/>
    </location>
</feature>
<keyword evidence="7" id="KW-0812">Transmembrane</keyword>
<proteinExistence type="predicted"/>
<reference evidence="9 10" key="1">
    <citation type="journal article" date="2024" name="Nat. Commun.">
        <title>Phylogenomics reveals the evolutionary origins of lichenization in chlorophyte algae.</title>
        <authorList>
            <person name="Puginier C."/>
            <person name="Libourel C."/>
            <person name="Otte J."/>
            <person name="Skaloud P."/>
            <person name="Haon M."/>
            <person name="Grisel S."/>
            <person name="Petersen M."/>
            <person name="Berrin J.G."/>
            <person name="Delaux P.M."/>
            <person name="Dal Grande F."/>
            <person name="Keller J."/>
        </authorList>
    </citation>
    <scope>NUCLEOTIDE SEQUENCE [LARGE SCALE GENOMIC DNA]</scope>
    <source>
        <strain evidence="9 10">SAG 2523</strain>
    </source>
</reference>
<evidence type="ECO:0000256" key="6">
    <source>
        <dbReference type="SAM" id="MobiDB-lite"/>
    </source>
</evidence>